<evidence type="ECO:0000256" key="1">
    <source>
        <dbReference type="SAM" id="MobiDB-lite"/>
    </source>
</evidence>
<organism evidence="2 3">
    <name type="scientific">Buttiauxella ferragutiae ATCC 51602</name>
    <dbReference type="NCBI Taxonomy" id="1354252"/>
    <lineage>
        <taxon>Bacteria</taxon>
        <taxon>Pseudomonadati</taxon>
        <taxon>Pseudomonadota</taxon>
        <taxon>Gammaproteobacteria</taxon>
        <taxon>Enterobacterales</taxon>
        <taxon>Enterobacteriaceae</taxon>
        <taxon>Buttiauxella</taxon>
    </lineage>
</organism>
<feature type="compositionally biased region" description="Gly residues" evidence="1">
    <location>
        <begin position="58"/>
        <end position="69"/>
    </location>
</feature>
<dbReference type="EMBL" id="LXEQ01000020">
    <property type="protein sequence ID" value="OAT30154.1"/>
    <property type="molecule type" value="Genomic_DNA"/>
</dbReference>
<feature type="region of interest" description="Disordered" evidence="1">
    <location>
        <begin position="39"/>
        <end position="89"/>
    </location>
</feature>
<name>A0ABX2WBQ5_9ENTR</name>
<accession>A0ABX2WBQ5</accession>
<evidence type="ECO:0000313" key="3">
    <source>
        <dbReference type="Proteomes" id="UP000078407"/>
    </source>
</evidence>
<comment type="caution">
    <text evidence="2">The sequence shown here is derived from an EMBL/GenBank/DDBJ whole genome shotgun (WGS) entry which is preliminary data.</text>
</comment>
<gene>
    <name evidence="2" type="ORF">M976_01119</name>
</gene>
<protein>
    <submittedName>
        <fullName evidence="2">VgrG family protein</fullName>
    </submittedName>
</protein>
<reference evidence="2 3" key="1">
    <citation type="submission" date="2016-04" db="EMBL/GenBank/DDBJ databases">
        <title>ATOL: Assembling a taxonomically balanced genome-scale reconstruction of the evolutionary history of the Enterobacteriaceae.</title>
        <authorList>
            <person name="Plunkett G.III."/>
            <person name="Neeno-Eckwall E.C."/>
            <person name="Glasner J.D."/>
            <person name="Perna N.T."/>
        </authorList>
    </citation>
    <scope>NUCLEOTIDE SEQUENCE [LARGE SCALE GENOMIC DNA]</scope>
    <source>
        <strain evidence="2 3">ATCC 51602</strain>
    </source>
</reference>
<keyword evidence="3" id="KW-1185">Reference proteome</keyword>
<sequence>MVIHPGGVDISGLKINLNSGGRPGDPVHTQLPAVLSALAGEGDAPVEPPQDGERSSGYGSGGGGSGNGEGPEEPDEPESEESGVWFFFS</sequence>
<evidence type="ECO:0000313" key="2">
    <source>
        <dbReference type="EMBL" id="OAT30154.1"/>
    </source>
</evidence>
<proteinExistence type="predicted"/>
<dbReference type="Proteomes" id="UP000078407">
    <property type="component" value="Unassembled WGS sequence"/>
</dbReference>
<feature type="compositionally biased region" description="Acidic residues" evidence="1">
    <location>
        <begin position="70"/>
        <end position="81"/>
    </location>
</feature>